<protein>
    <submittedName>
        <fullName evidence="1">Uncharacterized protein</fullName>
    </submittedName>
</protein>
<dbReference type="EMBL" id="DUZY01000003">
    <property type="protein sequence ID" value="DAD30629.1"/>
    <property type="molecule type" value="Genomic_DNA"/>
</dbReference>
<dbReference type="AlphaFoldDB" id="A0A822YH70"/>
<keyword evidence="2" id="KW-1185">Reference proteome</keyword>
<evidence type="ECO:0000313" key="1">
    <source>
        <dbReference type="EMBL" id="DAD30629.1"/>
    </source>
</evidence>
<organism evidence="1 2">
    <name type="scientific">Nelumbo nucifera</name>
    <name type="common">Sacred lotus</name>
    <dbReference type="NCBI Taxonomy" id="4432"/>
    <lineage>
        <taxon>Eukaryota</taxon>
        <taxon>Viridiplantae</taxon>
        <taxon>Streptophyta</taxon>
        <taxon>Embryophyta</taxon>
        <taxon>Tracheophyta</taxon>
        <taxon>Spermatophyta</taxon>
        <taxon>Magnoliopsida</taxon>
        <taxon>Proteales</taxon>
        <taxon>Nelumbonaceae</taxon>
        <taxon>Nelumbo</taxon>
    </lineage>
</organism>
<name>A0A822YH70_NELNU</name>
<accession>A0A822YH70</accession>
<comment type="caution">
    <text evidence="1">The sequence shown here is derived from an EMBL/GenBank/DDBJ whole genome shotgun (WGS) entry which is preliminary data.</text>
</comment>
<gene>
    <name evidence="1" type="ORF">HUJ06_009480</name>
</gene>
<sequence>MEEASEMLQIPIMATVKQCRQCVVCDMIVIGLSSVIHNFSFPFLRENQRMRDPPS</sequence>
<proteinExistence type="predicted"/>
<reference evidence="1 2" key="1">
    <citation type="journal article" date="2020" name="Mol. Biol. Evol.">
        <title>Distinct Expression and Methylation Patterns for Genes with Different Fates following a Single Whole-Genome Duplication in Flowering Plants.</title>
        <authorList>
            <person name="Shi T."/>
            <person name="Rahmani R.S."/>
            <person name="Gugger P.F."/>
            <person name="Wang M."/>
            <person name="Li H."/>
            <person name="Zhang Y."/>
            <person name="Li Z."/>
            <person name="Wang Q."/>
            <person name="Van de Peer Y."/>
            <person name="Marchal K."/>
            <person name="Chen J."/>
        </authorList>
    </citation>
    <scope>NUCLEOTIDE SEQUENCE [LARGE SCALE GENOMIC DNA]</scope>
    <source>
        <tissue evidence="1">Leaf</tissue>
    </source>
</reference>
<dbReference type="Proteomes" id="UP000607653">
    <property type="component" value="Unassembled WGS sequence"/>
</dbReference>
<evidence type="ECO:0000313" key="2">
    <source>
        <dbReference type="Proteomes" id="UP000607653"/>
    </source>
</evidence>